<dbReference type="Gene3D" id="3.10.120.10">
    <property type="entry name" value="Cytochrome b5-like heme/steroid binding domain"/>
    <property type="match status" value="1"/>
</dbReference>
<evidence type="ECO:0000256" key="12">
    <source>
        <dbReference type="ARBA" id="ARBA00023136"/>
    </source>
</evidence>
<evidence type="ECO:0000313" key="18">
    <source>
        <dbReference type="Proteomes" id="UP001049176"/>
    </source>
</evidence>
<accession>A0A9P7S4C5</accession>
<gene>
    <name evidence="17" type="ORF">E1B28_005966</name>
</gene>
<dbReference type="GO" id="GO:0005789">
    <property type="term" value="C:endoplasmic reticulum membrane"/>
    <property type="evidence" value="ECO:0007669"/>
    <property type="project" value="TreeGrafter"/>
</dbReference>
<comment type="cofactor">
    <cofactor evidence="14">
        <name>Fe(2+)</name>
        <dbReference type="ChEBI" id="CHEBI:29033"/>
    </cofactor>
    <text evidence="14">Expected to bind 2 Fe(2+) ions per subunit.</text>
</comment>
<name>A0A9P7S4C5_9AGAR</name>
<feature type="domain" description="Cytochrome b5 heme-binding" evidence="16">
    <location>
        <begin position="317"/>
        <end position="388"/>
    </location>
</feature>
<keyword evidence="8 15" id="KW-1133">Transmembrane helix</keyword>
<feature type="transmembrane region" description="Helical" evidence="15">
    <location>
        <begin position="44"/>
        <end position="64"/>
    </location>
</feature>
<keyword evidence="3 14" id="KW-0444">Lipid biosynthesis</keyword>
<dbReference type="PIRSF" id="PIRSF000345">
    <property type="entry name" value="OLE1"/>
    <property type="match status" value="1"/>
</dbReference>
<evidence type="ECO:0000256" key="15">
    <source>
        <dbReference type="SAM" id="Phobius"/>
    </source>
</evidence>
<dbReference type="OrthoDB" id="10260134at2759"/>
<organism evidence="17 18">
    <name type="scientific">Marasmius oreades</name>
    <name type="common">fairy-ring Marasmius</name>
    <dbReference type="NCBI Taxonomy" id="181124"/>
    <lineage>
        <taxon>Eukaryota</taxon>
        <taxon>Fungi</taxon>
        <taxon>Dikarya</taxon>
        <taxon>Basidiomycota</taxon>
        <taxon>Agaricomycotina</taxon>
        <taxon>Agaricomycetes</taxon>
        <taxon>Agaricomycetidae</taxon>
        <taxon>Agaricales</taxon>
        <taxon>Marasmiineae</taxon>
        <taxon>Marasmiaceae</taxon>
        <taxon>Marasmius</taxon>
    </lineage>
</organism>
<evidence type="ECO:0000256" key="5">
    <source>
        <dbReference type="ARBA" id="ARBA00022692"/>
    </source>
</evidence>
<dbReference type="RefSeq" id="XP_043011659.1">
    <property type="nucleotide sequence ID" value="XM_043150571.1"/>
</dbReference>
<comment type="similarity">
    <text evidence="2 14">Belongs to the fatty acid desaturase type 1 family.</text>
</comment>
<evidence type="ECO:0000256" key="9">
    <source>
        <dbReference type="ARBA" id="ARBA00023002"/>
    </source>
</evidence>
<proteinExistence type="inferred from homology"/>
<feature type="transmembrane region" description="Helical" evidence="15">
    <location>
        <begin position="18"/>
        <end position="37"/>
    </location>
</feature>
<evidence type="ECO:0000256" key="3">
    <source>
        <dbReference type="ARBA" id="ARBA00022516"/>
    </source>
</evidence>
<evidence type="ECO:0000256" key="7">
    <source>
        <dbReference type="ARBA" id="ARBA00022832"/>
    </source>
</evidence>
<dbReference type="GeneID" id="66075042"/>
<dbReference type="InterPro" id="IPR009160">
    <property type="entry name" value="Acyl-CoA_deSatase_haem/ster-bd"/>
</dbReference>
<dbReference type="GO" id="GO:0006636">
    <property type="term" value="P:unsaturated fatty acid biosynthetic process"/>
    <property type="evidence" value="ECO:0007669"/>
    <property type="project" value="UniProtKB-UniRule"/>
</dbReference>
<evidence type="ECO:0000256" key="2">
    <source>
        <dbReference type="ARBA" id="ARBA00009295"/>
    </source>
</evidence>
<keyword evidence="18" id="KW-1185">Reference proteome</keyword>
<comment type="function">
    <text evidence="14">Stearoyl-CoA desaturase that utilizes O(2) and electrons from reduced cytochrome b5 to introduce the first double bond into saturated fatty acyl-CoA substrates.</text>
</comment>
<dbReference type="InterPro" id="IPR036400">
    <property type="entry name" value="Cyt_B5-like_heme/steroid_sf"/>
</dbReference>
<dbReference type="Proteomes" id="UP001049176">
    <property type="component" value="Chromosome 3"/>
</dbReference>
<dbReference type="PROSITE" id="PS00191">
    <property type="entry name" value="CYTOCHROME_B5_1"/>
    <property type="match status" value="1"/>
</dbReference>
<keyword evidence="7 14" id="KW-0276">Fatty acid metabolism</keyword>
<dbReference type="InterPro" id="IPR018506">
    <property type="entry name" value="Cyt_B5_heme-BS"/>
</dbReference>
<dbReference type="SMART" id="SM01117">
    <property type="entry name" value="Cyt-b5"/>
    <property type="match status" value="1"/>
</dbReference>
<keyword evidence="14" id="KW-0813">Transport</keyword>
<sequence length="428" mass="48895">MPSLRFPKNFPEILGVRWFNVAVLATTPCISLVGLLLQPARRQTVWFAIFYYAFTMLGITAGYHRLWSHRAYNASLPLQLLLMAGGTSAVQGSCYWWSHAHRSHHRHTDTDRDPYNSSRGLLWTHFGWIIFKTTLRKGSADISDLRRDSLIQFQHRWYFPLALLFGFVVPSIIPGLLWRDWSGGFYFAAVMRLTVAHHSSFCINSIAHYLGDSPYDDRHSPRDHFLSAILTMGEGYHNFHHQFPMDYRNAFLWYQYDPTKWFIAICSFLGLANNLRVFPSNEIVKGALAMKLKTLKQVQDLVQWPTPPEKLPVVTWETFQEESTSRTLILVSGFIHDVSSFVEEHPGGPRLLTKNSGLDMTASFFGGYYSHSNAAHNRLSMMRVGVLAGGVESVAEHATPESQRLYITERRVSSLESEIASKVVTKYV</sequence>
<dbReference type="EMBL" id="CM032183">
    <property type="protein sequence ID" value="KAG7095189.1"/>
    <property type="molecule type" value="Genomic_DNA"/>
</dbReference>
<dbReference type="PROSITE" id="PS50255">
    <property type="entry name" value="CYTOCHROME_B5_2"/>
    <property type="match status" value="1"/>
</dbReference>
<evidence type="ECO:0000256" key="13">
    <source>
        <dbReference type="ARBA" id="ARBA00023160"/>
    </source>
</evidence>
<dbReference type="Pfam" id="PF00487">
    <property type="entry name" value="FA_desaturase"/>
    <property type="match status" value="1"/>
</dbReference>
<evidence type="ECO:0000256" key="6">
    <source>
        <dbReference type="ARBA" id="ARBA00022723"/>
    </source>
</evidence>
<feature type="transmembrane region" description="Helical" evidence="15">
    <location>
        <begin position="157"/>
        <end position="178"/>
    </location>
</feature>
<dbReference type="GO" id="GO:0004768">
    <property type="term" value="F:stearoyl-CoA 9-desaturase activity"/>
    <property type="evidence" value="ECO:0007669"/>
    <property type="project" value="UniProtKB-UniRule"/>
</dbReference>
<keyword evidence="5 15" id="KW-0812">Transmembrane</keyword>
<keyword evidence="6 14" id="KW-0479">Metal-binding</keyword>
<dbReference type="CDD" id="cd03505">
    <property type="entry name" value="Delta9-FADS-like"/>
    <property type="match status" value="1"/>
</dbReference>
<evidence type="ECO:0000256" key="1">
    <source>
        <dbReference type="ARBA" id="ARBA00004141"/>
    </source>
</evidence>
<dbReference type="InterPro" id="IPR001522">
    <property type="entry name" value="FADS-1_CS"/>
</dbReference>
<keyword evidence="14" id="KW-0249">Electron transport</keyword>
<dbReference type="PRINTS" id="PR00075">
    <property type="entry name" value="FACDDSATRASE"/>
</dbReference>
<dbReference type="SUPFAM" id="SSF55856">
    <property type="entry name" value="Cytochrome b5-like heme/steroid binding domain"/>
    <property type="match status" value="1"/>
</dbReference>
<keyword evidence="11 14" id="KW-0443">Lipid metabolism</keyword>
<feature type="transmembrane region" description="Helical" evidence="15">
    <location>
        <begin position="76"/>
        <end position="97"/>
    </location>
</feature>
<dbReference type="PROSITE" id="PS00476">
    <property type="entry name" value="FATTY_ACID_DESATUR_1"/>
    <property type="match status" value="1"/>
</dbReference>
<dbReference type="PANTHER" id="PTHR11351">
    <property type="entry name" value="ACYL-COA DESATURASE"/>
    <property type="match status" value="1"/>
</dbReference>
<evidence type="ECO:0000259" key="16">
    <source>
        <dbReference type="PROSITE" id="PS50255"/>
    </source>
</evidence>
<keyword evidence="4 14" id="KW-0349">Heme</keyword>
<comment type="catalytic activity">
    <reaction evidence="14">
        <text>octadecanoyl-CoA + 2 Fe(II)-[cytochrome b5] + O2 + 2 H(+) = (9Z)-octadecenoyl-CoA + 2 Fe(III)-[cytochrome b5] + 2 H2O</text>
        <dbReference type="Rhea" id="RHEA:19721"/>
        <dbReference type="Rhea" id="RHEA-COMP:10438"/>
        <dbReference type="Rhea" id="RHEA-COMP:10439"/>
        <dbReference type="ChEBI" id="CHEBI:15377"/>
        <dbReference type="ChEBI" id="CHEBI:15378"/>
        <dbReference type="ChEBI" id="CHEBI:15379"/>
        <dbReference type="ChEBI" id="CHEBI:29033"/>
        <dbReference type="ChEBI" id="CHEBI:29034"/>
        <dbReference type="ChEBI" id="CHEBI:57387"/>
        <dbReference type="ChEBI" id="CHEBI:57394"/>
        <dbReference type="EC" id="1.14.19.1"/>
    </reaction>
</comment>
<dbReference type="AlphaFoldDB" id="A0A9P7S4C5"/>
<evidence type="ECO:0000256" key="14">
    <source>
        <dbReference type="PIRNR" id="PIRNR000345"/>
    </source>
</evidence>
<evidence type="ECO:0000256" key="11">
    <source>
        <dbReference type="ARBA" id="ARBA00023098"/>
    </source>
</evidence>
<dbReference type="KEGG" id="more:E1B28_005966"/>
<reference evidence="17" key="1">
    <citation type="journal article" date="2021" name="Genome Biol. Evol.">
        <title>The assembled and annotated genome of the fairy-ring fungus Marasmius oreades.</title>
        <authorList>
            <person name="Hiltunen M."/>
            <person name="Ament-Velasquez S.L."/>
            <person name="Johannesson H."/>
        </authorList>
    </citation>
    <scope>NUCLEOTIDE SEQUENCE</scope>
    <source>
        <strain evidence="17">03SP1</strain>
    </source>
</reference>
<keyword evidence="12 15" id="KW-0472">Membrane</keyword>
<dbReference type="GO" id="GO:0020037">
    <property type="term" value="F:heme binding"/>
    <property type="evidence" value="ECO:0007669"/>
    <property type="project" value="InterPro"/>
</dbReference>
<keyword evidence="9 14" id="KW-0560">Oxidoreductase</keyword>
<dbReference type="GO" id="GO:0005506">
    <property type="term" value="F:iron ion binding"/>
    <property type="evidence" value="ECO:0007669"/>
    <property type="project" value="TreeGrafter"/>
</dbReference>
<comment type="caution">
    <text evidence="17">The sequence shown here is derived from an EMBL/GenBank/DDBJ whole genome shotgun (WGS) entry which is preliminary data.</text>
</comment>
<evidence type="ECO:0000256" key="8">
    <source>
        <dbReference type="ARBA" id="ARBA00022989"/>
    </source>
</evidence>
<dbReference type="InterPro" id="IPR001199">
    <property type="entry name" value="Cyt_B5-like_heme/steroid-bd"/>
</dbReference>
<comment type="subcellular location">
    <subcellularLocation>
        <location evidence="1">Membrane</location>
        <topology evidence="1">Multi-pass membrane protein</topology>
    </subcellularLocation>
</comment>
<dbReference type="InterPro" id="IPR005804">
    <property type="entry name" value="FA_desaturase_dom"/>
</dbReference>
<dbReference type="PANTHER" id="PTHR11351:SF31">
    <property type="entry name" value="DESATURASE 1, ISOFORM A-RELATED"/>
    <property type="match status" value="1"/>
</dbReference>
<protein>
    <recommendedName>
        <fullName evidence="14">Acyl-CoA desaturase</fullName>
        <ecNumber evidence="14">1.14.19.1</ecNumber>
    </recommendedName>
</protein>
<evidence type="ECO:0000256" key="10">
    <source>
        <dbReference type="ARBA" id="ARBA00023004"/>
    </source>
</evidence>
<evidence type="ECO:0000256" key="4">
    <source>
        <dbReference type="ARBA" id="ARBA00022617"/>
    </source>
</evidence>
<dbReference type="InterPro" id="IPR015876">
    <property type="entry name" value="Acyl-CoA_DS"/>
</dbReference>
<dbReference type="Pfam" id="PF00173">
    <property type="entry name" value="Cyt-b5"/>
    <property type="match status" value="1"/>
</dbReference>
<keyword evidence="10 14" id="KW-0408">Iron</keyword>
<dbReference type="EC" id="1.14.19.1" evidence="14"/>
<keyword evidence="13 14" id="KW-0275">Fatty acid biosynthesis</keyword>
<evidence type="ECO:0000313" key="17">
    <source>
        <dbReference type="EMBL" id="KAG7095189.1"/>
    </source>
</evidence>